<reference evidence="3" key="1">
    <citation type="submission" date="2014-06" db="EMBL/GenBank/DDBJ databases">
        <authorList>
            <person name="Winans N.J."/>
            <person name="Newell P.D."/>
            <person name="Douglas A.E."/>
        </authorList>
    </citation>
    <scope>NUCLEOTIDE SEQUENCE [LARGE SCALE GENOMIC DNA]</scope>
</reference>
<protein>
    <recommendedName>
        <fullName evidence="1">GapR-like DNA-binding domain-containing protein</fullName>
    </recommendedName>
</protein>
<dbReference type="Proteomes" id="UP000194931">
    <property type="component" value="Unassembled WGS sequence"/>
</dbReference>
<sequence>MTGHNSNDPAVGGIAADRLRSIVDRYIRLEEEKKALAADQKDILTEAASAGFDKKVLRQLIRIVLTKDKAALETEETLLDIYRRAIGVG</sequence>
<dbReference type="OrthoDB" id="9813793at2"/>
<proteinExistence type="predicted"/>
<organism evidence="2 3">
    <name type="scientific">Acetobacter okinawensis</name>
    <dbReference type="NCBI Taxonomy" id="1076594"/>
    <lineage>
        <taxon>Bacteria</taxon>
        <taxon>Pseudomonadati</taxon>
        <taxon>Pseudomonadota</taxon>
        <taxon>Alphaproteobacteria</taxon>
        <taxon>Acetobacterales</taxon>
        <taxon>Acetobacteraceae</taxon>
        <taxon>Acetobacter</taxon>
    </lineage>
</organism>
<dbReference type="GO" id="GO:0003677">
    <property type="term" value="F:DNA binding"/>
    <property type="evidence" value="ECO:0007669"/>
    <property type="project" value="InterPro"/>
</dbReference>
<evidence type="ECO:0000313" key="3">
    <source>
        <dbReference type="Proteomes" id="UP000194931"/>
    </source>
</evidence>
<feature type="domain" description="GapR-like DNA-binding" evidence="1">
    <location>
        <begin position="15"/>
        <end position="87"/>
    </location>
</feature>
<evidence type="ECO:0000313" key="2">
    <source>
        <dbReference type="EMBL" id="OUJ13828.1"/>
    </source>
</evidence>
<gene>
    <name evidence="2" type="ORF">HK26_04090</name>
</gene>
<keyword evidence="3" id="KW-1185">Reference proteome</keyword>
<evidence type="ECO:0000259" key="1">
    <source>
        <dbReference type="Pfam" id="PF10073"/>
    </source>
</evidence>
<comment type="caution">
    <text evidence="2">The sequence shown here is derived from an EMBL/GenBank/DDBJ whole genome shotgun (WGS) entry which is preliminary data.</text>
</comment>
<dbReference type="InterPro" id="IPR046367">
    <property type="entry name" value="GapR-like_DNA-bd"/>
</dbReference>
<accession>A0A252BXY2</accession>
<dbReference type="AlphaFoldDB" id="A0A252BXY2"/>
<dbReference type="Pfam" id="PF10073">
    <property type="entry name" value="GapR_DNA-bd"/>
    <property type="match status" value="1"/>
</dbReference>
<dbReference type="EMBL" id="JOPJ01000002">
    <property type="protein sequence ID" value="OUJ13828.1"/>
    <property type="molecule type" value="Genomic_DNA"/>
</dbReference>
<name>A0A252BXY2_9PROT</name>